<accession>A0A4C2ACL9</accession>
<comment type="caution">
    <text evidence="1">The sequence shown here is derived from an EMBL/GenBank/DDBJ whole genome shotgun (WGS) entry which is preliminary data.</text>
</comment>
<dbReference type="EMBL" id="BGZK01002869">
    <property type="protein sequence ID" value="GBP97103.1"/>
    <property type="molecule type" value="Genomic_DNA"/>
</dbReference>
<organism evidence="1 2">
    <name type="scientific">Eumeta variegata</name>
    <name type="common">Bagworm moth</name>
    <name type="synonym">Eumeta japonica</name>
    <dbReference type="NCBI Taxonomy" id="151549"/>
    <lineage>
        <taxon>Eukaryota</taxon>
        <taxon>Metazoa</taxon>
        <taxon>Ecdysozoa</taxon>
        <taxon>Arthropoda</taxon>
        <taxon>Hexapoda</taxon>
        <taxon>Insecta</taxon>
        <taxon>Pterygota</taxon>
        <taxon>Neoptera</taxon>
        <taxon>Endopterygota</taxon>
        <taxon>Lepidoptera</taxon>
        <taxon>Glossata</taxon>
        <taxon>Ditrysia</taxon>
        <taxon>Tineoidea</taxon>
        <taxon>Psychidae</taxon>
        <taxon>Oiketicinae</taxon>
        <taxon>Eumeta</taxon>
    </lineage>
</organism>
<evidence type="ECO:0000313" key="2">
    <source>
        <dbReference type="Proteomes" id="UP000299102"/>
    </source>
</evidence>
<evidence type="ECO:0000313" key="1">
    <source>
        <dbReference type="EMBL" id="GBP97103.1"/>
    </source>
</evidence>
<dbReference type="AlphaFoldDB" id="A0A4C2ACL9"/>
<proteinExistence type="predicted"/>
<protein>
    <submittedName>
        <fullName evidence="1">Uncharacterized protein</fullName>
    </submittedName>
</protein>
<gene>
    <name evidence="1" type="ORF">EVAR_100397_1</name>
</gene>
<keyword evidence="2" id="KW-1185">Reference proteome</keyword>
<sequence length="110" mass="12722">MPYDLRTDGHDETIGFVFAILARDPRSNFPSEQQSGSMRTFRFYLTFGGPELLISHRITRFGFPLYFSHPSPLVLSIVQLVHRRASRNSGIYLNKDRACNQKRHLDPNRA</sequence>
<name>A0A4C2ACL9_EUMVA</name>
<dbReference type="Proteomes" id="UP000299102">
    <property type="component" value="Unassembled WGS sequence"/>
</dbReference>
<reference evidence="1 2" key="1">
    <citation type="journal article" date="2019" name="Commun. Biol.">
        <title>The bagworm genome reveals a unique fibroin gene that provides high tensile strength.</title>
        <authorList>
            <person name="Kono N."/>
            <person name="Nakamura H."/>
            <person name="Ohtoshi R."/>
            <person name="Tomita M."/>
            <person name="Numata K."/>
            <person name="Arakawa K."/>
        </authorList>
    </citation>
    <scope>NUCLEOTIDE SEQUENCE [LARGE SCALE GENOMIC DNA]</scope>
</reference>